<comment type="subcellular location">
    <subcellularLocation>
        <location evidence="1 11">Cytoplasm</location>
    </subcellularLocation>
</comment>
<comment type="subunit">
    <text evidence="11">Forms a cyclic heterotetrameric complex composed of two molecules of XerC and two molecules of XerD.</text>
</comment>
<protein>
    <recommendedName>
        <fullName evidence="3 11">Tyrosine recombinase XerD</fullName>
    </recommendedName>
</protein>
<comment type="similarity">
    <text evidence="2 11">Belongs to the 'phage' integrase family. XerD subfamily.</text>
</comment>
<evidence type="ECO:0000256" key="3">
    <source>
        <dbReference type="ARBA" id="ARBA00015810"/>
    </source>
</evidence>
<evidence type="ECO:0000256" key="5">
    <source>
        <dbReference type="ARBA" id="ARBA00022618"/>
    </source>
</evidence>
<dbReference type="SUPFAM" id="SSF56349">
    <property type="entry name" value="DNA breaking-rejoining enzymes"/>
    <property type="match status" value="1"/>
</dbReference>
<dbReference type="CDD" id="cd00798">
    <property type="entry name" value="INT_XerDC_C"/>
    <property type="match status" value="1"/>
</dbReference>
<dbReference type="RefSeq" id="WP_116683730.1">
    <property type="nucleotide sequence ID" value="NZ_QURL01000005.1"/>
</dbReference>
<keyword evidence="8 11" id="KW-0238">DNA-binding</keyword>
<keyword evidence="9 11" id="KW-0233">DNA recombination</keyword>
<comment type="caution">
    <text evidence="14">The sequence shown here is derived from an EMBL/GenBank/DDBJ whole genome shotgun (WGS) entry which is preliminary data.</text>
</comment>
<keyword evidence="5 11" id="KW-0132">Cell division</keyword>
<sequence>MSATPAPRPSPGDGAIIEAFLEMMAVERGAADNTLQAYARDLEEARGFLRPHGGLMAAGPDAIRAYLADLSAQGLSEATRSRRLSALRQLYRFLYTEGSREDDPTGTIEGARKKRPLPKIMSEDEVDRLLALAEREAGGTGEVGETERPLETRLRAARLRVLVELLYATGLRVSELVSLPRSLLASRSRTITVLGKGGKERLVPIGAEARAALDAYGAVWKQAGMREGETFLFPAASETGHLSRQVFARELKDLAVRAGINAEKISPHVLRHAFASHLLQNGADLRAVQELLGHSDISTTQIYTHVLEERLHRLVSEHHPLSVGRGD</sequence>
<dbReference type="GO" id="GO:0007059">
    <property type="term" value="P:chromosome segregation"/>
    <property type="evidence" value="ECO:0007669"/>
    <property type="project" value="UniProtKB-UniRule"/>
</dbReference>
<dbReference type="InterPro" id="IPR023009">
    <property type="entry name" value="Tyrosine_recombinase_XerC/XerD"/>
</dbReference>
<dbReference type="PANTHER" id="PTHR30349:SF90">
    <property type="entry name" value="TYROSINE RECOMBINASE XERD"/>
    <property type="match status" value="1"/>
</dbReference>
<dbReference type="PROSITE" id="PS51900">
    <property type="entry name" value="CB"/>
    <property type="match status" value="1"/>
</dbReference>
<comment type="function">
    <text evidence="11">Site-specific tyrosine recombinase, which acts by catalyzing the cutting and rejoining of the recombining DNA molecules. The XerC-XerD complex is essential to convert dimers of the bacterial chromosome into monomers to permit their segregation at cell division. It also contributes to the segregational stability of plasmids.</text>
</comment>
<feature type="active site" evidence="11">
    <location>
        <position position="172"/>
    </location>
</feature>
<feature type="active site" evidence="11">
    <location>
        <position position="196"/>
    </location>
</feature>
<dbReference type="InterPro" id="IPR011010">
    <property type="entry name" value="DNA_brk_join_enz"/>
</dbReference>
<evidence type="ECO:0000256" key="7">
    <source>
        <dbReference type="ARBA" id="ARBA00022908"/>
    </source>
</evidence>
<name>A0A371X1K6_9HYPH</name>
<reference evidence="14 15" key="1">
    <citation type="submission" date="2018-08" db="EMBL/GenBank/DDBJ databases">
        <title>Fulvimarina sp. 85, whole genome shotgun sequence.</title>
        <authorList>
            <person name="Tuo L."/>
        </authorList>
    </citation>
    <scope>NUCLEOTIDE SEQUENCE [LARGE SCALE GENOMIC DNA]</scope>
    <source>
        <strain evidence="14 15">85</strain>
    </source>
</reference>
<dbReference type="Gene3D" id="1.10.443.10">
    <property type="entry name" value="Intergrase catalytic core"/>
    <property type="match status" value="1"/>
</dbReference>
<dbReference type="PROSITE" id="PS51898">
    <property type="entry name" value="TYR_RECOMBINASE"/>
    <property type="match status" value="1"/>
</dbReference>
<feature type="domain" description="Core-binding (CB)" evidence="13">
    <location>
        <begin position="11"/>
        <end position="95"/>
    </location>
</feature>
<dbReference type="HAMAP" id="MF_01808">
    <property type="entry name" value="Recomb_XerC_XerD"/>
    <property type="match status" value="1"/>
</dbReference>
<dbReference type="OrthoDB" id="9801717at2"/>
<evidence type="ECO:0000256" key="10">
    <source>
        <dbReference type="ARBA" id="ARBA00023306"/>
    </source>
</evidence>
<keyword evidence="10 11" id="KW-0131">Cell cycle</keyword>
<dbReference type="HAMAP" id="MF_01807">
    <property type="entry name" value="Recomb_XerD"/>
    <property type="match status" value="1"/>
</dbReference>
<evidence type="ECO:0000256" key="2">
    <source>
        <dbReference type="ARBA" id="ARBA00010450"/>
    </source>
</evidence>
<proteinExistence type="inferred from homology"/>
<keyword evidence="4 11" id="KW-0963">Cytoplasm</keyword>
<dbReference type="AlphaFoldDB" id="A0A371X1K6"/>
<dbReference type="InterPro" id="IPR044068">
    <property type="entry name" value="CB"/>
</dbReference>
<organism evidence="14 15">
    <name type="scientific">Fulvimarina endophytica</name>
    <dbReference type="NCBI Taxonomy" id="2293836"/>
    <lineage>
        <taxon>Bacteria</taxon>
        <taxon>Pseudomonadati</taxon>
        <taxon>Pseudomonadota</taxon>
        <taxon>Alphaproteobacteria</taxon>
        <taxon>Hyphomicrobiales</taxon>
        <taxon>Aurantimonadaceae</taxon>
        <taxon>Fulvimarina</taxon>
    </lineage>
</organism>
<evidence type="ECO:0000259" key="12">
    <source>
        <dbReference type="PROSITE" id="PS51898"/>
    </source>
</evidence>
<dbReference type="PANTHER" id="PTHR30349">
    <property type="entry name" value="PHAGE INTEGRASE-RELATED"/>
    <property type="match status" value="1"/>
</dbReference>
<evidence type="ECO:0000256" key="1">
    <source>
        <dbReference type="ARBA" id="ARBA00004496"/>
    </source>
</evidence>
<evidence type="ECO:0000256" key="8">
    <source>
        <dbReference type="ARBA" id="ARBA00023125"/>
    </source>
</evidence>
<dbReference type="EMBL" id="QURL01000005">
    <property type="protein sequence ID" value="RFC62914.1"/>
    <property type="molecule type" value="Genomic_DNA"/>
</dbReference>
<evidence type="ECO:0000256" key="4">
    <source>
        <dbReference type="ARBA" id="ARBA00022490"/>
    </source>
</evidence>
<feature type="active site" evidence="11">
    <location>
        <position position="268"/>
    </location>
</feature>
<dbReference type="InterPro" id="IPR050090">
    <property type="entry name" value="Tyrosine_recombinase_XerCD"/>
</dbReference>
<dbReference type="GO" id="GO:0003677">
    <property type="term" value="F:DNA binding"/>
    <property type="evidence" value="ECO:0007669"/>
    <property type="project" value="UniProtKB-UniRule"/>
</dbReference>
<dbReference type="Gene3D" id="1.10.150.130">
    <property type="match status" value="1"/>
</dbReference>
<evidence type="ECO:0000256" key="11">
    <source>
        <dbReference type="HAMAP-Rule" id="MF_01807"/>
    </source>
</evidence>
<dbReference type="Pfam" id="PF02899">
    <property type="entry name" value="Phage_int_SAM_1"/>
    <property type="match status" value="1"/>
</dbReference>
<dbReference type="NCBIfam" id="NF001399">
    <property type="entry name" value="PRK00283.1"/>
    <property type="match status" value="1"/>
</dbReference>
<dbReference type="InterPro" id="IPR004107">
    <property type="entry name" value="Integrase_SAM-like_N"/>
</dbReference>
<evidence type="ECO:0000256" key="6">
    <source>
        <dbReference type="ARBA" id="ARBA00022829"/>
    </source>
</evidence>
<keyword evidence="6 11" id="KW-0159">Chromosome partition</keyword>
<evidence type="ECO:0000256" key="9">
    <source>
        <dbReference type="ARBA" id="ARBA00023172"/>
    </source>
</evidence>
<dbReference type="GO" id="GO:0005737">
    <property type="term" value="C:cytoplasm"/>
    <property type="evidence" value="ECO:0007669"/>
    <property type="project" value="UniProtKB-SubCell"/>
</dbReference>
<dbReference type="InterPro" id="IPR002104">
    <property type="entry name" value="Integrase_catalytic"/>
</dbReference>
<gene>
    <name evidence="11" type="primary">xerD</name>
    <name evidence="14" type="ORF">DYI37_13240</name>
</gene>
<evidence type="ECO:0000259" key="13">
    <source>
        <dbReference type="PROSITE" id="PS51900"/>
    </source>
</evidence>
<feature type="domain" description="Tyr recombinase" evidence="12">
    <location>
        <begin position="116"/>
        <end position="316"/>
    </location>
</feature>
<dbReference type="GO" id="GO:0006313">
    <property type="term" value="P:DNA transposition"/>
    <property type="evidence" value="ECO:0007669"/>
    <property type="project" value="UniProtKB-UniRule"/>
</dbReference>
<dbReference type="InterPro" id="IPR013762">
    <property type="entry name" value="Integrase-like_cat_sf"/>
</dbReference>
<feature type="active site" description="O-(3'-phospho-DNA)-tyrosine intermediate" evidence="11">
    <location>
        <position position="303"/>
    </location>
</feature>
<dbReference type="Pfam" id="PF00589">
    <property type="entry name" value="Phage_integrase"/>
    <property type="match status" value="1"/>
</dbReference>
<feature type="active site" evidence="11">
    <location>
        <position position="294"/>
    </location>
</feature>
<dbReference type="GO" id="GO:0009037">
    <property type="term" value="F:tyrosine-based site-specific recombinase activity"/>
    <property type="evidence" value="ECO:0007669"/>
    <property type="project" value="UniProtKB-UniRule"/>
</dbReference>
<dbReference type="Proteomes" id="UP000264310">
    <property type="component" value="Unassembled WGS sequence"/>
</dbReference>
<accession>A0A371X1K6</accession>
<dbReference type="GO" id="GO:0051301">
    <property type="term" value="P:cell division"/>
    <property type="evidence" value="ECO:0007669"/>
    <property type="project" value="UniProtKB-KW"/>
</dbReference>
<evidence type="ECO:0000313" key="15">
    <source>
        <dbReference type="Proteomes" id="UP000264310"/>
    </source>
</evidence>
<dbReference type="InterPro" id="IPR011932">
    <property type="entry name" value="Recomb_XerD"/>
</dbReference>
<evidence type="ECO:0000313" key="14">
    <source>
        <dbReference type="EMBL" id="RFC62914.1"/>
    </source>
</evidence>
<keyword evidence="7 11" id="KW-0229">DNA integration</keyword>
<dbReference type="InterPro" id="IPR010998">
    <property type="entry name" value="Integrase_recombinase_N"/>
</dbReference>
<keyword evidence="15" id="KW-1185">Reference proteome</keyword>
<feature type="active site" evidence="11">
    <location>
        <position position="271"/>
    </location>
</feature>